<evidence type="ECO:0000256" key="1">
    <source>
        <dbReference type="SAM" id="MobiDB-lite"/>
    </source>
</evidence>
<dbReference type="Pfam" id="PF09994">
    <property type="entry name" value="T6SS_Tle1-like_cat"/>
    <property type="match status" value="1"/>
</dbReference>
<feature type="compositionally biased region" description="Basic and acidic residues" evidence="1">
    <location>
        <begin position="32"/>
        <end position="42"/>
    </location>
</feature>
<dbReference type="EMBL" id="SGPL01000141">
    <property type="protein sequence ID" value="THH16823.1"/>
    <property type="molecule type" value="Genomic_DNA"/>
</dbReference>
<proteinExistence type="predicted"/>
<feature type="compositionally biased region" description="Basic and acidic residues" evidence="1">
    <location>
        <begin position="488"/>
        <end position="497"/>
    </location>
</feature>
<feature type="domain" description="T6SS Phospholipase effector Tle1-like catalytic" evidence="2">
    <location>
        <begin position="72"/>
        <end position="353"/>
    </location>
</feature>
<sequence length="533" mass="59044">MSPSPTPSSSTQSGSAASSHPSGTPTLILPAREGEYGGDHQRPSTSSSHKSSPRPGNRSFTDPDPTHLRIKKRIILCCDGTWQDGITVKERWGYTNVLRLARAINHVDARIAPPMPQIVFYQSGVGTESSTYAAVLDGATGATLGDKVQEAYAFIAHNYVPGDEIFLFGFSRGAYTARMIAEVIGHIGVLDRTEMDHFAQIFINFQKRGKATNASETAELDAKLAPWTGSDSPGRKRANYEDDSFSVKCVGVFDTVGSLGLPEELTMNSKKIKTLFGFSDSKLGLHVERAYQALALNETRADFNCNKFYQQEEGKCKHQILKQCWFAGSHSDIGGGWEEHDLSDLTLFWMAAQVGDILSLDIKYLASIPNPNAPWGEQEPHDSVKGVFALADTIKRHFPTSFNPVTQETIHQSVLYQDTILPDIKDVLAQNPELLNDLMPLEEELKANWPYVSPADGESKRNARGNKTAKVNVTRHRSLMVRTRDVVTRRSMTESRTKSPLSPKSPQRSKNWLTRISEEISLGAFVRDLMDRT</sequence>
<feature type="region of interest" description="Disordered" evidence="1">
    <location>
        <begin position="1"/>
        <end position="65"/>
    </location>
</feature>
<accession>A0A4V3XFB5</accession>
<dbReference type="Proteomes" id="UP000310158">
    <property type="component" value="Unassembled WGS sequence"/>
</dbReference>
<evidence type="ECO:0000259" key="2">
    <source>
        <dbReference type="Pfam" id="PF09994"/>
    </source>
</evidence>
<organism evidence="3 4">
    <name type="scientific">Bondarzewia mesenterica</name>
    <dbReference type="NCBI Taxonomy" id="1095465"/>
    <lineage>
        <taxon>Eukaryota</taxon>
        <taxon>Fungi</taxon>
        <taxon>Dikarya</taxon>
        <taxon>Basidiomycota</taxon>
        <taxon>Agaricomycotina</taxon>
        <taxon>Agaricomycetes</taxon>
        <taxon>Russulales</taxon>
        <taxon>Bondarzewiaceae</taxon>
        <taxon>Bondarzewia</taxon>
    </lineage>
</organism>
<dbReference type="PANTHER" id="PTHR33840">
    <property type="match status" value="1"/>
</dbReference>
<dbReference type="AlphaFoldDB" id="A0A4V3XFB5"/>
<protein>
    <recommendedName>
        <fullName evidence="2">T6SS Phospholipase effector Tle1-like catalytic domain-containing protein</fullName>
    </recommendedName>
</protein>
<reference evidence="3 4" key="1">
    <citation type="submission" date="2019-02" db="EMBL/GenBank/DDBJ databases">
        <title>Genome sequencing of the rare red list fungi Bondarzewia mesenterica.</title>
        <authorList>
            <person name="Buettner E."/>
            <person name="Kellner H."/>
        </authorList>
    </citation>
    <scope>NUCLEOTIDE SEQUENCE [LARGE SCALE GENOMIC DNA]</scope>
    <source>
        <strain evidence="3 4">DSM 108281</strain>
    </source>
</reference>
<dbReference type="InterPro" id="IPR018712">
    <property type="entry name" value="Tle1-like_cat"/>
</dbReference>
<evidence type="ECO:0000313" key="4">
    <source>
        <dbReference type="Proteomes" id="UP000310158"/>
    </source>
</evidence>
<feature type="region of interest" description="Disordered" evidence="1">
    <location>
        <begin position="488"/>
        <end position="510"/>
    </location>
</feature>
<comment type="caution">
    <text evidence="3">The sequence shown here is derived from an EMBL/GenBank/DDBJ whole genome shotgun (WGS) entry which is preliminary data.</text>
</comment>
<dbReference type="InterPro" id="IPR029058">
    <property type="entry name" value="AB_hydrolase_fold"/>
</dbReference>
<feature type="compositionally biased region" description="Low complexity" evidence="1">
    <location>
        <begin position="7"/>
        <end position="26"/>
    </location>
</feature>
<dbReference type="PANTHER" id="PTHR33840:SF1">
    <property type="entry name" value="TLE1 PHOSPHOLIPASE DOMAIN-CONTAINING PROTEIN"/>
    <property type="match status" value="1"/>
</dbReference>
<dbReference type="SUPFAM" id="SSF53474">
    <property type="entry name" value="alpha/beta-Hydrolases"/>
    <property type="match status" value="1"/>
</dbReference>
<gene>
    <name evidence="3" type="ORF">EW146_g3879</name>
</gene>
<feature type="compositionally biased region" description="Polar residues" evidence="1">
    <location>
        <begin position="498"/>
        <end position="510"/>
    </location>
</feature>
<name>A0A4V3XFB5_9AGAM</name>
<dbReference type="OrthoDB" id="3057168at2759"/>
<keyword evidence="4" id="KW-1185">Reference proteome</keyword>
<evidence type="ECO:0000313" key="3">
    <source>
        <dbReference type="EMBL" id="THH16823.1"/>
    </source>
</evidence>